<dbReference type="PANTHER" id="PTHR15151:SF20">
    <property type="entry name" value="TUMOR NECROSIS FACTOR LIGAND SUPERFAMILY MEMBER 12"/>
    <property type="match status" value="1"/>
</dbReference>
<dbReference type="GO" id="GO:0005164">
    <property type="term" value="F:tumor necrosis factor receptor binding"/>
    <property type="evidence" value="ECO:0007669"/>
    <property type="project" value="InterPro"/>
</dbReference>
<dbReference type="GO" id="GO:0097191">
    <property type="term" value="P:extrinsic apoptotic signaling pathway"/>
    <property type="evidence" value="ECO:0007669"/>
    <property type="project" value="TreeGrafter"/>
</dbReference>
<feature type="domain" description="THD" evidence="8">
    <location>
        <begin position="61"/>
        <end position="202"/>
    </location>
</feature>
<accession>A0A8D2LZR6</accession>
<keyword evidence="3" id="KW-0202">Cytokine</keyword>
<evidence type="ECO:0000313" key="9">
    <source>
        <dbReference type="Ensembl" id="ENSVKKP00000029033.1"/>
    </source>
</evidence>
<dbReference type="InterPro" id="IPR008983">
    <property type="entry name" value="Tumour_necrosis_fac-like_dom"/>
</dbReference>
<keyword evidence="10" id="KW-1185">Reference proteome</keyword>
<dbReference type="Ensembl" id="ENSVKKT00000029722.1">
    <property type="protein sequence ID" value="ENSVKKP00000029033.1"/>
    <property type="gene ID" value="ENSVKKG00000018696.1"/>
</dbReference>
<dbReference type="InterPro" id="IPR006052">
    <property type="entry name" value="TNF_dom"/>
</dbReference>
<evidence type="ECO:0000256" key="3">
    <source>
        <dbReference type="ARBA" id="ARBA00022514"/>
    </source>
</evidence>
<dbReference type="PANTHER" id="PTHR15151">
    <property type="entry name" value="PROTEIN EIGER"/>
    <property type="match status" value="1"/>
</dbReference>
<organism evidence="9 10">
    <name type="scientific">Varanus komodoensis</name>
    <name type="common">Komodo dragon</name>
    <dbReference type="NCBI Taxonomy" id="61221"/>
    <lineage>
        <taxon>Eukaryota</taxon>
        <taxon>Metazoa</taxon>
        <taxon>Chordata</taxon>
        <taxon>Craniata</taxon>
        <taxon>Vertebrata</taxon>
        <taxon>Euteleostomi</taxon>
        <taxon>Lepidosauria</taxon>
        <taxon>Squamata</taxon>
        <taxon>Bifurcata</taxon>
        <taxon>Unidentata</taxon>
        <taxon>Episquamata</taxon>
        <taxon>Toxicofera</taxon>
        <taxon>Anguimorpha</taxon>
        <taxon>Paleoanguimorpha</taxon>
        <taxon>Varanoidea</taxon>
        <taxon>Varanidae</taxon>
        <taxon>Varanus</taxon>
    </lineage>
</organism>
<comment type="subcellular location">
    <subcellularLocation>
        <location evidence="1">Secreted</location>
    </subcellularLocation>
</comment>
<comment type="similarity">
    <text evidence="2">Belongs to the tumor necrosis factor family.</text>
</comment>
<dbReference type="GO" id="GO:0005125">
    <property type="term" value="F:cytokine activity"/>
    <property type="evidence" value="ECO:0007669"/>
    <property type="project" value="UniProtKB-KW"/>
</dbReference>
<feature type="region of interest" description="Disordered" evidence="7">
    <location>
        <begin position="41"/>
        <end position="67"/>
    </location>
</feature>
<dbReference type="Proteomes" id="UP000694545">
    <property type="component" value="Unplaced"/>
</dbReference>
<dbReference type="GO" id="GO:0006955">
    <property type="term" value="P:immune response"/>
    <property type="evidence" value="ECO:0007669"/>
    <property type="project" value="InterPro"/>
</dbReference>
<evidence type="ECO:0000259" key="8">
    <source>
        <dbReference type="PROSITE" id="PS50049"/>
    </source>
</evidence>
<dbReference type="Pfam" id="PF00229">
    <property type="entry name" value="TNF"/>
    <property type="match status" value="1"/>
</dbReference>
<evidence type="ECO:0000256" key="2">
    <source>
        <dbReference type="ARBA" id="ARBA00008670"/>
    </source>
</evidence>
<dbReference type="GO" id="GO:0005615">
    <property type="term" value="C:extracellular space"/>
    <property type="evidence" value="ECO:0007669"/>
    <property type="project" value="UniProtKB-KW"/>
</dbReference>
<dbReference type="OMA" id="RAGNICA"/>
<reference evidence="9" key="1">
    <citation type="submission" date="2025-08" db="UniProtKB">
        <authorList>
            <consortium name="Ensembl"/>
        </authorList>
    </citation>
    <scope>IDENTIFICATION</scope>
</reference>
<keyword evidence="5" id="KW-1015">Disulfide bond</keyword>
<keyword evidence="6" id="KW-0325">Glycoprotein</keyword>
<keyword evidence="4" id="KW-0964">Secreted</keyword>
<evidence type="ECO:0000256" key="4">
    <source>
        <dbReference type="ARBA" id="ARBA00022525"/>
    </source>
</evidence>
<protein>
    <submittedName>
        <fullName evidence="9">TNF superfamily member 12</fullName>
    </submittedName>
</protein>
<evidence type="ECO:0000313" key="10">
    <source>
        <dbReference type="Proteomes" id="UP000694545"/>
    </source>
</evidence>
<dbReference type="SUPFAM" id="SSF49842">
    <property type="entry name" value="TNF-like"/>
    <property type="match status" value="1"/>
</dbReference>
<dbReference type="SMART" id="SM00207">
    <property type="entry name" value="TNF"/>
    <property type="match status" value="1"/>
</dbReference>
<feature type="compositionally biased region" description="Basic residues" evidence="7">
    <location>
        <begin position="41"/>
        <end position="54"/>
    </location>
</feature>
<dbReference type="AlphaFoldDB" id="A0A8D2LZR6"/>
<evidence type="ECO:0000256" key="1">
    <source>
        <dbReference type="ARBA" id="ARBA00004613"/>
    </source>
</evidence>
<dbReference type="InterPro" id="IPR051748">
    <property type="entry name" value="TNF_Ligand_Superfamily"/>
</dbReference>
<evidence type="ECO:0000256" key="5">
    <source>
        <dbReference type="ARBA" id="ARBA00023157"/>
    </source>
</evidence>
<name>A0A8D2LZR6_VARKO</name>
<evidence type="ECO:0000256" key="7">
    <source>
        <dbReference type="SAM" id="MobiDB-lite"/>
    </source>
</evidence>
<evidence type="ECO:0000256" key="6">
    <source>
        <dbReference type="ARBA" id="ARBA00023180"/>
    </source>
</evidence>
<dbReference type="Gene3D" id="2.60.120.40">
    <property type="match status" value="1"/>
</dbReference>
<sequence>IVKTWGPWVTPASFSLQVVITTGWNSQGKLVHHFSQQGALRQRRQARKGKRSRPRQPGSVSAAHYEVHSTESRAGIQADANGTIRGWAEAKLNTTNPLRYDSSRGEFTVAKRGLYYLYCQVHFNEGKIVYMKLDVLLDGQLALRCLEEFLPTSSGPQVPELRVCQVSGLVLLRPEGSIRLRTIPKVRLKADPYHTYFGLFQVH</sequence>
<reference evidence="9" key="2">
    <citation type="submission" date="2025-09" db="UniProtKB">
        <authorList>
            <consortium name="Ensembl"/>
        </authorList>
    </citation>
    <scope>IDENTIFICATION</scope>
</reference>
<dbReference type="PROSITE" id="PS50049">
    <property type="entry name" value="THD_2"/>
    <property type="match status" value="1"/>
</dbReference>
<dbReference type="GO" id="GO:0016020">
    <property type="term" value="C:membrane"/>
    <property type="evidence" value="ECO:0007669"/>
    <property type="project" value="InterPro"/>
</dbReference>
<proteinExistence type="inferred from homology"/>